<comment type="similarity">
    <text evidence="1">Belongs to the IS21/IS1162 putative ATP-binding protein family.</text>
</comment>
<keyword evidence="2" id="KW-0547">Nucleotide-binding</keyword>
<evidence type="ECO:0000256" key="3">
    <source>
        <dbReference type="ARBA" id="ARBA00022840"/>
    </source>
</evidence>
<dbReference type="InterPro" id="IPR047661">
    <property type="entry name" value="IstB"/>
</dbReference>
<dbReference type="NCBIfam" id="NF038214">
    <property type="entry name" value="IS21_help_AAA"/>
    <property type="match status" value="1"/>
</dbReference>
<reference evidence="7 10" key="1">
    <citation type="submission" date="2021-03" db="EMBL/GenBank/DDBJ databases">
        <title>Sequencing the genomes of 1000 actinobacteria strains.</title>
        <authorList>
            <person name="Klenk H.-P."/>
        </authorList>
    </citation>
    <scope>NUCLEOTIDE SEQUENCE [LARGE SCALE GENOMIC DNA]</scope>
    <source>
        <strain evidence="7 10">DSM 46713</strain>
    </source>
</reference>
<dbReference type="SMART" id="SM00382">
    <property type="entry name" value="AAA"/>
    <property type="match status" value="1"/>
</dbReference>
<protein>
    <submittedName>
        <fullName evidence="7">DNA replication protein DnaC</fullName>
    </submittedName>
</protein>
<dbReference type="InterPro" id="IPR028350">
    <property type="entry name" value="DNAC/IstB-like"/>
</dbReference>
<dbReference type="PANTHER" id="PTHR30050:SF4">
    <property type="entry name" value="ATP-BINDING PROTEIN RV3427C IN INSERTION SEQUENCE-RELATED"/>
    <property type="match status" value="1"/>
</dbReference>
<evidence type="ECO:0000313" key="8">
    <source>
        <dbReference type="EMBL" id="MBP2453857.1"/>
    </source>
</evidence>
<dbReference type="Gene3D" id="3.40.50.300">
    <property type="entry name" value="P-loop containing nucleotide triphosphate hydrolases"/>
    <property type="match status" value="1"/>
</dbReference>
<proteinExistence type="inferred from homology"/>
<evidence type="ECO:0000313" key="10">
    <source>
        <dbReference type="Proteomes" id="UP000694460"/>
    </source>
</evidence>
<evidence type="ECO:0000313" key="6">
    <source>
        <dbReference type="EMBL" id="MBP2450224.1"/>
    </source>
</evidence>
<dbReference type="InterPro" id="IPR027417">
    <property type="entry name" value="P-loop_NTPase"/>
</dbReference>
<dbReference type="SUPFAM" id="SSF52540">
    <property type="entry name" value="P-loop containing nucleoside triphosphate hydrolases"/>
    <property type="match status" value="1"/>
</dbReference>
<dbReference type="PANTHER" id="PTHR30050">
    <property type="entry name" value="CHROMOSOMAL REPLICATION INITIATOR PROTEIN DNAA"/>
    <property type="match status" value="1"/>
</dbReference>
<dbReference type="RefSeq" id="WP_209912624.1">
    <property type="nucleotide sequence ID" value="NZ_JAGIOP010000001.1"/>
</dbReference>
<organism evidence="7 10">
    <name type="scientific">Mycolicibacterium lutetiense</name>
    <dbReference type="NCBI Taxonomy" id="1641992"/>
    <lineage>
        <taxon>Bacteria</taxon>
        <taxon>Bacillati</taxon>
        <taxon>Actinomycetota</taxon>
        <taxon>Actinomycetes</taxon>
        <taxon>Mycobacteriales</taxon>
        <taxon>Mycobacteriaceae</taxon>
        <taxon>Mycolicibacterium</taxon>
    </lineage>
</organism>
<dbReference type="EMBL" id="JAGIOP010000001">
    <property type="protein sequence ID" value="MBP2450224.1"/>
    <property type="molecule type" value="Genomic_DNA"/>
</dbReference>
<dbReference type="PIRSF" id="PIRSF003073">
    <property type="entry name" value="DNAC_TnpB_IstB"/>
    <property type="match status" value="1"/>
</dbReference>
<evidence type="ECO:0000313" key="7">
    <source>
        <dbReference type="EMBL" id="MBP2453343.1"/>
    </source>
</evidence>
<evidence type="ECO:0000259" key="5">
    <source>
        <dbReference type="SMART" id="SM00382"/>
    </source>
</evidence>
<dbReference type="InterPro" id="IPR002611">
    <property type="entry name" value="IstB_ATP-bd"/>
</dbReference>
<keyword evidence="10" id="KW-1185">Reference proteome</keyword>
<comment type="caution">
    <text evidence="7">The sequence shown here is derived from an EMBL/GenBank/DDBJ whole genome shotgun (WGS) entry which is preliminary data.</text>
</comment>
<keyword evidence="3" id="KW-0067">ATP-binding</keyword>
<accession>A0ABS4ZV04</accession>
<dbReference type="EMBL" id="JAGIOP010000002">
    <property type="protein sequence ID" value="MBP2454738.1"/>
    <property type="molecule type" value="Genomic_DNA"/>
</dbReference>
<evidence type="ECO:0000256" key="1">
    <source>
        <dbReference type="ARBA" id="ARBA00008059"/>
    </source>
</evidence>
<name>A0ABS4ZV04_9MYCO</name>
<dbReference type="Pfam" id="PF01695">
    <property type="entry name" value="IstB_IS21"/>
    <property type="match status" value="1"/>
</dbReference>
<feature type="region of interest" description="Disordered" evidence="4">
    <location>
        <begin position="236"/>
        <end position="260"/>
    </location>
</feature>
<gene>
    <name evidence="6" type="ORF">JOF57_000109</name>
    <name evidence="7" type="ORF">JOF57_003256</name>
    <name evidence="8" type="ORF">JOF57_003770</name>
    <name evidence="9" type="ORF">JOF57_004651</name>
</gene>
<dbReference type="EMBL" id="JAGIOP010000002">
    <property type="protein sequence ID" value="MBP2453857.1"/>
    <property type="molecule type" value="Genomic_DNA"/>
</dbReference>
<dbReference type="EMBL" id="JAGIOP010000002">
    <property type="protein sequence ID" value="MBP2453343.1"/>
    <property type="molecule type" value="Genomic_DNA"/>
</dbReference>
<evidence type="ECO:0000313" key="9">
    <source>
        <dbReference type="EMBL" id="MBP2454738.1"/>
    </source>
</evidence>
<sequence>MSSILDPALRNALRTLKLTGMLDTLDTRLAQTRDGTLGHLDFLQVLCEDEIARRESAALTRRIRRARFEEQSTFESFDFTANTKLPAAMLRDLAALRWLDAAESVILYGPVGVGKTHMAQALGHAVARRGGDVRFAKTSRVLSDLAGGHADRTWGQRIREYTKPLVLILDDFAMREHTAMHADDLYELISDRAVNGKPLILTSNRSPKDWYNLFPNPVVAESLLDRLINTSHQILMDGPSYRPRKRPGASAPVDNTKPSR</sequence>
<evidence type="ECO:0000256" key="4">
    <source>
        <dbReference type="SAM" id="MobiDB-lite"/>
    </source>
</evidence>
<dbReference type="InterPro" id="IPR003593">
    <property type="entry name" value="AAA+_ATPase"/>
</dbReference>
<dbReference type="CDD" id="cd00009">
    <property type="entry name" value="AAA"/>
    <property type="match status" value="1"/>
</dbReference>
<evidence type="ECO:0000256" key="2">
    <source>
        <dbReference type="ARBA" id="ARBA00022741"/>
    </source>
</evidence>
<dbReference type="Proteomes" id="UP000694460">
    <property type="component" value="Unassembled WGS sequence"/>
</dbReference>
<feature type="domain" description="AAA+ ATPase" evidence="5">
    <location>
        <begin position="101"/>
        <end position="235"/>
    </location>
</feature>